<dbReference type="InterPro" id="IPR018881">
    <property type="entry name" value="C2orf69_mit"/>
</dbReference>
<evidence type="ECO:0000313" key="1">
    <source>
        <dbReference type="EMBL" id="KAK9817136.1"/>
    </source>
</evidence>
<keyword evidence="2" id="KW-1185">Reference proteome</keyword>
<accession>A0AAW1PU02</accession>
<dbReference type="PANTHER" id="PTHR31296">
    <property type="entry name" value="UPF0565 PROTEIN C2ORF69"/>
    <property type="match status" value="1"/>
</dbReference>
<dbReference type="PANTHER" id="PTHR31296:SF1">
    <property type="entry name" value="MITOCHONDRIAL PROTEIN C2ORF69"/>
    <property type="match status" value="1"/>
</dbReference>
<proteinExistence type="predicted"/>
<organism evidence="1 2">
    <name type="scientific">[Myrmecia] bisecta</name>
    <dbReference type="NCBI Taxonomy" id="41462"/>
    <lineage>
        <taxon>Eukaryota</taxon>
        <taxon>Viridiplantae</taxon>
        <taxon>Chlorophyta</taxon>
        <taxon>core chlorophytes</taxon>
        <taxon>Trebouxiophyceae</taxon>
        <taxon>Trebouxiales</taxon>
        <taxon>Trebouxiaceae</taxon>
        <taxon>Myrmecia</taxon>
    </lineage>
</organism>
<sequence length="298" mass="32553">MNSLGDSAELKILQGVHGHDKAYHLPCTNAKAVVVFYPGDQLQDRSLPAEVLRLQDPHNQARIMAKKFPGATIYVVMPSRLEAGCACFDHFLNKTTQTGEPLGYQGSSFKACSQLWSLLKHAGSWKEGANQPIIHLVGFSKGGVVLNQVLSELACFADLAAAGGSPSSAQQAPQGASPAVSATTEAQLPQPMSAFLQAIAQLHFLDVGLNSRGAYMTDARVIASLGRQVQQPRLQIFLHGTPRQWDDARRPWIPQEKNMFVRLLDSSGVLVVEHKYFKGQEPSLLMHFEVIDAMRVDL</sequence>
<dbReference type="GO" id="GO:0005739">
    <property type="term" value="C:mitochondrion"/>
    <property type="evidence" value="ECO:0007669"/>
    <property type="project" value="TreeGrafter"/>
</dbReference>
<reference evidence="1 2" key="1">
    <citation type="journal article" date="2024" name="Nat. Commun.">
        <title>Phylogenomics reveals the evolutionary origins of lichenization in chlorophyte algae.</title>
        <authorList>
            <person name="Puginier C."/>
            <person name="Libourel C."/>
            <person name="Otte J."/>
            <person name="Skaloud P."/>
            <person name="Haon M."/>
            <person name="Grisel S."/>
            <person name="Petersen M."/>
            <person name="Berrin J.G."/>
            <person name="Delaux P.M."/>
            <person name="Dal Grande F."/>
            <person name="Keller J."/>
        </authorList>
    </citation>
    <scope>NUCLEOTIDE SEQUENCE [LARGE SCALE GENOMIC DNA]</scope>
    <source>
        <strain evidence="1 2">SAG 2043</strain>
    </source>
</reference>
<name>A0AAW1PU02_9CHLO</name>
<evidence type="ECO:0000313" key="2">
    <source>
        <dbReference type="Proteomes" id="UP001489004"/>
    </source>
</evidence>
<dbReference type="EMBL" id="JALJOR010000005">
    <property type="protein sequence ID" value="KAK9817136.1"/>
    <property type="molecule type" value="Genomic_DNA"/>
</dbReference>
<comment type="caution">
    <text evidence="1">The sequence shown here is derived from an EMBL/GenBank/DDBJ whole genome shotgun (WGS) entry which is preliminary data.</text>
</comment>
<dbReference type="PROSITE" id="PS50007">
    <property type="entry name" value="PIPLC_X_DOMAIN"/>
    <property type="match status" value="1"/>
</dbReference>
<dbReference type="Proteomes" id="UP001489004">
    <property type="component" value="Unassembled WGS sequence"/>
</dbReference>
<dbReference type="Pfam" id="PF10561">
    <property type="entry name" value="C2orf69"/>
    <property type="match status" value="1"/>
</dbReference>
<gene>
    <name evidence="1" type="ORF">WJX72_010060</name>
</gene>
<protein>
    <submittedName>
        <fullName evidence="1">Uncharacterized protein</fullName>
    </submittedName>
</protein>
<dbReference type="AlphaFoldDB" id="A0AAW1PU02"/>